<dbReference type="Pfam" id="PF04914">
    <property type="entry name" value="DltD"/>
    <property type="match status" value="1"/>
</dbReference>
<comment type="similarity">
    <text evidence="1">Belongs to the DltD family.</text>
</comment>
<organism evidence="2 3">
    <name type="scientific">Clostridium frigoris</name>
    <dbReference type="NCBI Taxonomy" id="205327"/>
    <lineage>
        <taxon>Bacteria</taxon>
        <taxon>Bacillati</taxon>
        <taxon>Bacillota</taxon>
        <taxon>Clostridia</taxon>
        <taxon>Eubacteriales</taxon>
        <taxon>Clostridiaceae</taxon>
        <taxon>Clostridium</taxon>
    </lineage>
</organism>
<dbReference type="PIRSF" id="PIRSF021438">
    <property type="entry name" value="DltD"/>
    <property type="match status" value="1"/>
</dbReference>
<keyword evidence="1" id="KW-1003">Cell membrane</keyword>
<evidence type="ECO:0000313" key="2">
    <source>
        <dbReference type="EMBL" id="MBU3160707.1"/>
    </source>
</evidence>
<keyword evidence="1" id="KW-0472">Membrane</keyword>
<dbReference type="NCBIfam" id="TIGR04092">
    <property type="entry name" value="LTA_DltD"/>
    <property type="match status" value="1"/>
</dbReference>
<dbReference type="PANTHER" id="PTHR40039">
    <property type="entry name" value="PROTEIN DLTD"/>
    <property type="match status" value="1"/>
</dbReference>
<accession>A0ABS6BWU0</accession>
<dbReference type="PANTHER" id="PTHR40039:SF1">
    <property type="entry name" value="PROTEIN DLTD"/>
    <property type="match status" value="1"/>
</dbReference>
<keyword evidence="3" id="KW-1185">Reference proteome</keyword>
<dbReference type="Proteomes" id="UP000776252">
    <property type="component" value="Unassembled WGS sequence"/>
</dbReference>
<comment type="pathway">
    <text evidence="1">Cell wall biogenesis; lipoteichoic acid biosynthesis.</text>
</comment>
<name>A0ABS6BWU0_9CLOT</name>
<gene>
    <name evidence="2" type="primary">dltD</name>
    <name evidence="2" type="ORF">KPL37_13225</name>
</gene>
<dbReference type="EMBL" id="JAHLDV010000033">
    <property type="protein sequence ID" value="MBU3160707.1"/>
    <property type="molecule type" value="Genomic_DNA"/>
</dbReference>
<dbReference type="RefSeq" id="WP_216150106.1">
    <property type="nucleotide sequence ID" value="NZ_JAHLDV010000033.1"/>
</dbReference>
<evidence type="ECO:0000256" key="1">
    <source>
        <dbReference type="PIRNR" id="PIRNR021438"/>
    </source>
</evidence>
<protein>
    <recommendedName>
        <fullName evidence="1">Protein DltD</fullName>
    </recommendedName>
</protein>
<evidence type="ECO:0000313" key="3">
    <source>
        <dbReference type="Proteomes" id="UP000776252"/>
    </source>
</evidence>
<dbReference type="InterPro" id="IPR023896">
    <property type="entry name" value="LTA_DltD"/>
</dbReference>
<reference evidence="2 3" key="1">
    <citation type="submission" date="2021-06" db="EMBL/GenBank/DDBJ databases">
        <title>Clostridia strains as spoilage organisms.</title>
        <authorList>
            <person name="Wambui J."/>
            <person name="Stephan R."/>
            <person name="Stevens M.J.A."/>
        </authorList>
    </citation>
    <scope>NUCLEOTIDE SEQUENCE [LARGE SCALE GENOMIC DNA]</scope>
    <source>
        <strain evidence="2 3">DSM 14204</strain>
    </source>
</reference>
<dbReference type="InterPro" id="IPR006998">
    <property type="entry name" value="DltD"/>
</dbReference>
<comment type="caution">
    <text evidence="2">The sequence shown here is derived from an EMBL/GenBank/DDBJ whole genome shotgun (WGS) entry which is preliminary data.</text>
</comment>
<sequence>MKKVIAFVCSIIICLGFLFFYQSHYENLISKKYYDKFGENLTEHKFKSPILQSMGTKQGDNLLMFGSSELEQTAGYSTQPIKFFNGKKDGFQINLIGKAGYKSLVHAADFGSLGTNLKGQKVVFVLSSQWFIKQGINENTFEASSSELQVYGFLFNRDLSLTTKQEFAKRITSISGKKINKHFAMMWEYCSLYSNKSLVSTSKRYLLTPYYWLRYNLLVLKDDINSYKYLKDNPKLADYLKPKHKDTNWNAELRKASQIAKSKSNNNKFGIDNKVYNHAFKRNLQTIKASPKKDLYIGSPEYEDFKLLLDVCKDEGIKPLFLNIPVNGKWYDYVGYNKNDRLSYYKKVNTMVTSYGFEVTDFSKHENENYFLMDSAHIGWKGWVYINEAIDKYYNENKN</sequence>
<proteinExistence type="inferred from homology"/>